<organism evidence="1 2">
    <name type="scientific">Cirrhinus molitorella</name>
    <name type="common">mud carp</name>
    <dbReference type="NCBI Taxonomy" id="172907"/>
    <lineage>
        <taxon>Eukaryota</taxon>
        <taxon>Metazoa</taxon>
        <taxon>Chordata</taxon>
        <taxon>Craniata</taxon>
        <taxon>Vertebrata</taxon>
        <taxon>Euteleostomi</taxon>
        <taxon>Actinopterygii</taxon>
        <taxon>Neopterygii</taxon>
        <taxon>Teleostei</taxon>
        <taxon>Ostariophysi</taxon>
        <taxon>Cypriniformes</taxon>
        <taxon>Cyprinidae</taxon>
        <taxon>Labeoninae</taxon>
        <taxon>Labeonini</taxon>
        <taxon>Cirrhinus</taxon>
    </lineage>
</organism>
<protein>
    <submittedName>
        <fullName evidence="1">Uncharacterized protein</fullName>
    </submittedName>
</protein>
<evidence type="ECO:0000313" key="1">
    <source>
        <dbReference type="EMBL" id="KAL1263835.1"/>
    </source>
</evidence>
<proteinExistence type="predicted"/>
<comment type="caution">
    <text evidence="1">The sequence shown here is derived from an EMBL/GenBank/DDBJ whole genome shotgun (WGS) entry which is preliminary data.</text>
</comment>
<name>A0ABR3MFU8_9TELE</name>
<dbReference type="Proteomes" id="UP001558613">
    <property type="component" value="Unassembled WGS sequence"/>
</dbReference>
<evidence type="ECO:0000313" key="2">
    <source>
        <dbReference type="Proteomes" id="UP001558613"/>
    </source>
</evidence>
<sequence length="94" mass="11149">MGAIHQALYQNIDETRDVVLHCLVNYLGEKEEDLIQEYNCDNEDLQQSLLQHILKIAVCKRDGQEDLFWRVCKSWLAWEICLDPAQFFLESHMH</sequence>
<dbReference type="EMBL" id="JAYMGO010000012">
    <property type="protein sequence ID" value="KAL1263835.1"/>
    <property type="molecule type" value="Genomic_DNA"/>
</dbReference>
<gene>
    <name evidence="1" type="ORF">QQF64_004190</name>
</gene>
<keyword evidence="2" id="KW-1185">Reference proteome</keyword>
<accession>A0ABR3MFU8</accession>
<reference evidence="1 2" key="1">
    <citation type="submission" date="2023-09" db="EMBL/GenBank/DDBJ databases">
        <authorList>
            <person name="Wang M."/>
        </authorList>
    </citation>
    <scope>NUCLEOTIDE SEQUENCE [LARGE SCALE GENOMIC DNA]</scope>
    <source>
        <strain evidence="1">GT-2023</strain>
        <tissue evidence="1">Liver</tissue>
    </source>
</reference>